<reference evidence="1 2" key="1">
    <citation type="submission" date="2023-05" db="EMBL/GenBank/DDBJ databases">
        <title>Chelatococcus sp. nov., a moderately thermophilic bacterium isolated from hot spring microbial mat.</title>
        <authorList>
            <person name="Hu C.-J."/>
            <person name="Li W.-J."/>
        </authorList>
    </citation>
    <scope>NUCLEOTIDE SEQUENCE [LARGE SCALE GENOMIC DNA]</scope>
    <source>
        <strain evidence="1 2">SYSU G07232</strain>
    </source>
</reference>
<dbReference type="Proteomes" id="UP001321492">
    <property type="component" value="Unassembled WGS sequence"/>
</dbReference>
<evidence type="ECO:0008006" key="3">
    <source>
        <dbReference type="Google" id="ProtNLM"/>
    </source>
</evidence>
<gene>
    <name evidence="1" type="ORF">QNA08_00330</name>
</gene>
<dbReference type="RefSeq" id="WP_283738699.1">
    <property type="nucleotide sequence ID" value="NZ_JASJEV010000001.1"/>
</dbReference>
<organism evidence="1 2">
    <name type="scientific">Chelatococcus albus</name>
    <dbReference type="NCBI Taxonomy" id="3047466"/>
    <lineage>
        <taxon>Bacteria</taxon>
        <taxon>Pseudomonadati</taxon>
        <taxon>Pseudomonadota</taxon>
        <taxon>Alphaproteobacteria</taxon>
        <taxon>Hyphomicrobiales</taxon>
        <taxon>Chelatococcaceae</taxon>
        <taxon>Chelatococcus</taxon>
    </lineage>
</organism>
<protein>
    <recommendedName>
        <fullName evidence="3">Hedgehog/Intein (Hint) domain-containing protein</fullName>
    </recommendedName>
</protein>
<evidence type="ECO:0000313" key="1">
    <source>
        <dbReference type="EMBL" id="MDJ1156695.1"/>
    </source>
</evidence>
<proteinExistence type="predicted"/>
<keyword evidence="2" id="KW-1185">Reference proteome</keyword>
<accession>A0ABT7ABF2</accession>
<name>A0ABT7ABF2_9HYPH</name>
<comment type="caution">
    <text evidence="1">The sequence shown here is derived from an EMBL/GenBank/DDBJ whole genome shotgun (WGS) entry which is preliminary data.</text>
</comment>
<dbReference type="EMBL" id="JASJEV010000001">
    <property type="protein sequence ID" value="MDJ1156695.1"/>
    <property type="molecule type" value="Genomic_DNA"/>
</dbReference>
<evidence type="ECO:0000313" key="2">
    <source>
        <dbReference type="Proteomes" id="UP001321492"/>
    </source>
</evidence>
<sequence length="298" mass="32942">MSLGDLPRSQLQFPPGLASMQGKHSLFEHYPIDGQVVVAGEALTTPYHIYDGTMCLIGGTVLADAALDLLSREGLTPVLDDGGRALAAVWVCDFTEANLGPHHELQISLFAASRPIRPLKAHPFAILRAFTTVPEARMVCHGLWNSTERVVRYNSEHLCLNAAFSASEVRRGDGQMAFHFPDTAGNLIAEGTIRIARGQSMSVIWQVVRHLGIGTMIRSARSPYIHIPVVNTRGAFSKKNLISDTYSQGEKQLIRRFDSRDRLIIGHPVYAPLDFKPDFVQQIDGVGFVYLRPQPWSD</sequence>